<accession>A0A949T4F5</accession>
<evidence type="ECO:0000313" key="2">
    <source>
        <dbReference type="EMBL" id="MBV6531260.1"/>
    </source>
</evidence>
<evidence type="ECO:0000313" key="3">
    <source>
        <dbReference type="EMBL" id="MBV6546407.1"/>
    </source>
</evidence>
<organism evidence="3 4">
    <name type="scientific">Ursidibacter maritimus</name>
    <dbReference type="NCBI Taxonomy" id="1331689"/>
    <lineage>
        <taxon>Bacteria</taxon>
        <taxon>Pseudomonadati</taxon>
        <taxon>Pseudomonadota</taxon>
        <taxon>Gammaproteobacteria</taxon>
        <taxon>Pasteurellales</taxon>
        <taxon>Pasteurellaceae</taxon>
        <taxon>Ursidibacter</taxon>
    </lineage>
</organism>
<dbReference type="AlphaFoldDB" id="A0A949T4F5"/>
<evidence type="ECO:0000313" key="4">
    <source>
        <dbReference type="Proteomes" id="UP000732858"/>
    </source>
</evidence>
<keyword evidence="5" id="KW-1185">Reference proteome</keyword>
<evidence type="ECO:0000313" key="5">
    <source>
        <dbReference type="Proteomes" id="UP001196379"/>
    </source>
</evidence>
<proteinExistence type="predicted"/>
<feature type="compositionally biased region" description="Polar residues" evidence="1">
    <location>
        <begin position="73"/>
        <end position="97"/>
    </location>
</feature>
<sequence length="97" mass="10843">MVLLLALACKWLHINKKQGYNLVNKVASVYGKDNAEIKFQGWKNDGLLRWEKNKSQSVLTSAGLQSPMEKSKIGSSGVNLNNSQQTVNNQKQPKSNR</sequence>
<evidence type="ECO:0000256" key="1">
    <source>
        <dbReference type="SAM" id="MobiDB-lite"/>
    </source>
</evidence>
<dbReference type="Proteomes" id="UP000732858">
    <property type="component" value="Unassembled WGS sequence"/>
</dbReference>
<reference evidence="3 5" key="1">
    <citation type="journal article" date="2021" name="Mol. Ecol.">
        <title>Polar bear-adapted Ursidibacter maritimus are remarkably conserved after generations in captivity.</title>
        <authorList>
            <person name="Espinosa-Gongora C."/>
            <person name="Hansen M.J."/>
            <person name="Bertelsen M.F."/>
            <person name="Bojesen A.M."/>
        </authorList>
    </citation>
    <scope>NUCLEOTIDE SEQUENCE</scope>
    <source>
        <strain evidence="3">Pb43105x</strain>
        <strain evidence="2 5">Pb43106</strain>
    </source>
</reference>
<comment type="caution">
    <text evidence="3">The sequence shown here is derived from an EMBL/GenBank/DDBJ whole genome shotgun (WGS) entry which is preliminary data.</text>
</comment>
<dbReference type="EMBL" id="JABUMC010000005">
    <property type="protein sequence ID" value="MBV6546407.1"/>
    <property type="molecule type" value="Genomic_DNA"/>
</dbReference>
<dbReference type="RefSeq" id="WP_198303129.1">
    <property type="nucleotide sequence ID" value="NZ_JABULY010000001.1"/>
</dbReference>
<dbReference type="GeneID" id="97128788"/>
<dbReference type="EMBL" id="JABULY010000001">
    <property type="protein sequence ID" value="MBV6531260.1"/>
    <property type="molecule type" value="Genomic_DNA"/>
</dbReference>
<feature type="region of interest" description="Disordered" evidence="1">
    <location>
        <begin position="59"/>
        <end position="97"/>
    </location>
</feature>
<dbReference type="Proteomes" id="UP001196379">
    <property type="component" value="Unassembled WGS sequence"/>
</dbReference>
<name>A0A949T4F5_9PAST</name>
<gene>
    <name evidence="2" type="ORF">HT657_03725</name>
    <name evidence="3" type="ORF">HT672_03740</name>
</gene>
<protein>
    <submittedName>
        <fullName evidence="3">Uncharacterized protein</fullName>
    </submittedName>
</protein>